<dbReference type="Pfam" id="PF01808">
    <property type="entry name" value="AICARFT_IMPCHas"/>
    <property type="match status" value="1"/>
</dbReference>
<keyword evidence="6 8" id="KW-0378">Hydrolase</keyword>
<comment type="domain">
    <text evidence="8">The IMP cyclohydrolase activity resides in the N-terminal region.</text>
</comment>
<comment type="pathway">
    <text evidence="2 8">Purine metabolism; IMP biosynthesis via de novo pathway; 5-formamido-1-(5-phospho-D-ribosyl)imidazole-4-carboxamide from 5-amino-1-(5-phospho-D-ribosyl)imidazole-4-carboxamide (10-formyl THF route): step 1/1.</text>
</comment>
<name>A0ABY4AM31_9BURK</name>
<sequence length="530" mass="57478">MKIQTALISVSDKSGVVPFAQSLHQRGVRLLSTGGTAKLLADAGLPVTEVAKHTGSPEILDGRVKTLHPKIHGGLLARRDTEEHMQTLKKHGIDRIDLLVVNLYPFRETVAKADCSFDDAVENIDIGGPAMLRAAAKNHGNRAGGVTVVIDPTDYSRVLSDMDEHKNQTSFALRLELAAKVYAHTSAYDGAIAAYLTSLADAEPALQQTPERETWPRTLTLQLKREQILRYGENPQQIAAFYRDPSVPTGLLGHYKQLQGKELSYNNIADADAAWDCVRSFDKPACVIVKHANPCGVAIGEDTYRAYEKAFRTDPTSAFGGIIAFNRPIDAATAEAVSSQFLEVLIAPGFDGAALAVLQHKKNVRVLEIPMGPAHNDIDVKRVGGGWLIQTPDWQLLNEDELRVVSKRQPTAEQMQDLLFAWRVAKFVKSNAIVFTGNGMTLGVGAGQMSRVDSARIASIKAENAGLDLRGSAVASDAFFPFRDGLDVVVDAGATCVIQPGGSMRDAEVIAAADERDVVMVLTGMRHFRH</sequence>
<dbReference type="HAMAP" id="MF_00139">
    <property type="entry name" value="PurH"/>
    <property type="match status" value="1"/>
</dbReference>
<evidence type="ECO:0000256" key="4">
    <source>
        <dbReference type="ARBA" id="ARBA00022679"/>
    </source>
</evidence>
<protein>
    <recommendedName>
        <fullName evidence="8">Bifunctional purine biosynthesis protein PurH</fullName>
    </recommendedName>
    <domain>
        <recommendedName>
            <fullName evidence="8">Phosphoribosylaminoimidazolecarboxamide formyltransferase</fullName>
            <ecNumber evidence="8">2.1.2.3</ecNumber>
        </recommendedName>
        <alternativeName>
            <fullName evidence="8">AICAR transformylase</fullName>
        </alternativeName>
    </domain>
    <domain>
        <recommendedName>
            <fullName evidence="8">IMP cyclohydrolase</fullName>
            <ecNumber evidence="8">3.5.4.10</ecNumber>
        </recommendedName>
        <alternativeName>
            <fullName evidence="8">ATIC</fullName>
        </alternativeName>
        <alternativeName>
            <fullName evidence="8">IMP synthase</fullName>
        </alternativeName>
        <alternativeName>
            <fullName evidence="8">Inosinicase</fullName>
        </alternativeName>
    </domain>
</protein>
<dbReference type="PROSITE" id="PS51855">
    <property type="entry name" value="MGS"/>
    <property type="match status" value="1"/>
</dbReference>
<comment type="pathway">
    <text evidence="1 8">Purine metabolism; IMP biosynthesis via de novo pathway; IMP from 5-formamido-1-(5-phospho-D-ribosyl)imidazole-4-carboxamide: step 1/1.</text>
</comment>
<dbReference type="EC" id="3.5.4.10" evidence="8"/>
<comment type="similarity">
    <text evidence="3 8">Belongs to the PurH family.</text>
</comment>
<evidence type="ECO:0000256" key="2">
    <source>
        <dbReference type="ARBA" id="ARBA00004954"/>
    </source>
</evidence>
<evidence type="ECO:0000313" key="11">
    <source>
        <dbReference type="Proteomes" id="UP000831607"/>
    </source>
</evidence>
<dbReference type="InterPro" id="IPR036914">
    <property type="entry name" value="MGS-like_dom_sf"/>
</dbReference>
<dbReference type="Pfam" id="PF02142">
    <property type="entry name" value="MGS"/>
    <property type="match status" value="1"/>
</dbReference>
<evidence type="ECO:0000256" key="7">
    <source>
        <dbReference type="ARBA" id="ARBA00023268"/>
    </source>
</evidence>
<dbReference type="EMBL" id="CP063982">
    <property type="protein sequence ID" value="UOD51332.1"/>
    <property type="molecule type" value="Genomic_DNA"/>
</dbReference>
<evidence type="ECO:0000256" key="3">
    <source>
        <dbReference type="ARBA" id="ARBA00007667"/>
    </source>
</evidence>
<organism evidence="10 11">
    <name type="scientific">Orrella daihaiensis</name>
    <dbReference type="NCBI Taxonomy" id="2782176"/>
    <lineage>
        <taxon>Bacteria</taxon>
        <taxon>Pseudomonadati</taxon>
        <taxon>Pseudomonadota</taxon>
        <taxon>Betaproteobacteria</taxon>
        <taxon>Burkholderiales</taxon>
        <taxon>Alcaligenaceae</taxon>
        <taxon>Orrella</taxon>
    </lineage>
</organism>
<dbReference type="RefSeq" id="WP_243479796.1">
    <property type="nucleotide sequence ID" value="NZ_CP063982.1"/>
</dbReference>
<feature type="domain" description="MGS-like" evidence="9">
    <location>
        <begin position="1"/>
        <end position="146"/>
    </location>
</feature>
<dbReference type="NCBIfam" id="TIGR00355">
    <property type="entry name" value="purH"/>
    <property type="match status" value="1"/>
</dbReference>
<keyword evidence="4 8" id="KW-0808">Transferase</keyword>
<dbReference type="Gene3D" id="3.40.140.20">
    <property type="match status" value="2"/>
</dbReference>
<dbReference type="GO" id="GO:0003937">
    <property type="term" value="F:IMP cyclohydrolase activity"/>
    <property type="evidence" value="ECO:0007669"/>
    <property type="project" value="UniProtKB-EC"/>
</dbReference>
<dbReference type="EC" id="2.1.2.3" evidence="8"/>
<keyword evidence="11" id="KW-1185">Reference proteome</keyword>
<keyword evidence="5 8" id="KW-0658">Purine biosynthesis</keyword>
<dbReference type="Gene3D" id="3.40.50.1380">
    <property type="entry name" value="Methylglyoxal synthase-like domain"/>
    <property type="match status" value="1"/>
</dbReference>
<dbReference type="Proteomes" id="UP000831607">
    <property type="component" value="Chromosome"/>
</dbReference>
<keyword evidence="7 8" id="KW-0511">Multifunctional enzyme</keyword>
<dbReference type="PIRSF" id="PIRSF000414">
    <property type="entry name" value="AICARFT_IMPCHas"/>
    <property type="match status" value="1"/>
</dbReference>
<dbReference type="CDD" id="cd01421">
    <property type="entry name" value="IMPCH"/>
    <property type="match status" value="1"/>
</dbReference>
<accession>A0ABY4AM31</accession>
<dbReference type="NCBIfam" id="NF002049">
    <property type="entry name" value="PRK00881.1"/>
    <property type="match status" value="1"/>
</dbReference>
<comment type="catalytic activity">
    <reaction evidence="8">
        <text>IMP + H2O = 5-formamido-1-(5-phospho-D-ribosyl)imidazole-4-carboxamide</text>
        <dbReference type="Rhea" id="RHEA:18445"/>
        <dbReference type="ChEBI" id="CHEBI:15377"/>
        <dbReference type="ChEBI" id="CHEBI:58053"/>
        <dbReference type="ChEBI" id="CHEBI:58467"/>
        <dbReference type="EC" id="3.5.4.10"/>
    </reaction>
</comment>
<dbReference type="SUPFAM" id="SSF53927">
    <property type="entry name" value="Cytidine deaminase-like"/>
    <property type="match status" value="1"/>
</dbReference>
<dbReference type="InterPro" id="IPR024051">
    <property type="entry name" value="AICAR_Tfase_dup_dom_sf"/>
</dbReference>
<evidence type="ECO:0000256" key="8">
    <source>
        <dbReference type="HAMAP-Rule" id="MF_00139"/>
    </source>
</evidence>
<evidence type="ECO:0000259" key="9">
    <source>
        <dbReference type="PROSITE" id="PS51855"/>
    </source>
</evidence>
<dbReference type="GO" id="GO:0004643">
    <property type="term" value="F:phosphoribosylaminoimidazolecarboxamide formyltransferase activity"/>
    <property type="evidence" value="ECO:0007669"/>
    <property type="project" value="UniProtKB-EC"/>
</dbReference>
<comment type="catalytic activity">
    <reaction evidence="8">
        <text>(6R)-10-formyltetrahydrofolate + 5-amino-1-(5-phospho-beta-D-ribosyl)imidazole-4-carboxamide = 5-formamido-1-(5-phospho-D-ribosyl)imidazole-4-carboxamide + (6S)-5,6,7,8-tetrahydrofolate</text>
        <dbReference type="Rhea" id="RHEA:22192"/>
        <dbReference type="ChEBI" id="CHEBI:57453"/>
        <dbReference type="ChEBI" id="CHEBI:58467"/>
        <dbReference type="ChEBI" id="CHEBI:58475"/>
        <dbReference type="ChEBI" id="CHEBI:195366"/>
        <dbReference type="EC" id="2.1.2.3"/>
    </reaction>
</comment>
<evidence type="ECO:0000256" key="6">
    <source>
        <dbReference type="ARBA" id="ARBA00022801"/>
    </source>
</evidence>
<gene>
    <name evidence="8 10" type="primary">purH</name>
    <name evidence="10" type="ORF">DHf2319_05705</name>
</gene>
<dbReference type="InterPro" id="IPR011607">
    <property type="entry name" value="MGS-like_dom"/>
</dbReference>
<reference evidence="10 11" key="1">
    <citation type="submission" date="2020-11" db="EMBL/GenBank/DDBJ databases">
        <title>Algicoccus daihaiensis sp.nov., isolated from Daihai Lake in Inner Mongolia.</title>
        <authorList>
            <person name="Kai J."/>
        </authorList>
    </citation>
    <scope>NUCLEOTIDE SEQUENCE [LARGE SCALE GENOMIC DNA]</scope>
    <source>
        <strain evidence="11">f23</strain>
    </source>
</reference>
<dbReference type="InterPro" id="IPR016193">
    <property type="entry name" value="Cytidine_deaminase-like"/>
</dbReference>
<dbReference type="SMART" id="SM00851">
    <property type="entry name" value="MGS"/>
    <property type="match status" value="1"/>
</dbReference>
<dbReference type="PANTHER" id="PTHR11692">
    <property type="entry name" value="BIFUNCTIONAL PURINE BIOSYNTHESIS PROTEIN PURH"/>
    <property type="match status" value="1"/>
</dbReference>
<evidence type="ECO:0000256" key="1">
    <source>
        <dbReference type="ARBA" id="ARBA00004844"/>
    </source>
</evidence>
<dbReference type="PANTHER" id="PTHR11692:SF0">
    <property type="entry name" value="BIFUNCTIONAL PURINE BIOSYNTHESIS PROTEIN ATIC"/>
    <property type="match status" value="1"/>
</dbReference>
<evidence type="ECO:0000256" key="5">
    <source>
        <dbReference type="ARBA" id="ARBA00022755"/>
    </source>
</evidence>
<dbReference type="SMART" id="SM00798">
    <property type="entry name" value="AICARFT_IMPCHas"/>
    <property type="match status" value="1"/>
</dbReference>
<proteinExistence type="inferred from homology"/>
<dbReference type="SUPFAM" id="SSF52335">
    <property type="entry name" value="Methylglyoxal synthase-like"/>
    <property type="match status" value="1"/>
</dbReference>
<dbReference type="InterPro" id="IPR002695">
    <property type="entry name" value="PurH-like"/>
</dbReference>
<evidence type="ECO:0000313" key="10">
    <source>
        <dbReference type="EMBL" id="UOD51332.1"/>
    </source>
</evidence>